<dbReference type="InterPro" id="IPR004159">
    <property type="entry name" value="Put_SAM_MeTrfase"/>
</dbReference>
<evidence type="ECO:0000256" key="10">
    <source>
        <dbReference type="ARBA" id="ARBA00022737"/>
    </source>
</evidence>
<dbReference type="PROSITE" id="PS00108">
    <property type="entry name" value="PROTEIN_KINASE_ST"/>
    <property type="match status" value="1"/>
</dbReference>
<dbReference type="Pfam" id="PF00069">
    <property type="entry name" value="Pkinase"/>
    <property type="match status" value="1"/>
</dbReference>
<evidence type="ECO:0000256" key="13">
    <source>
        <dbReference type="ARBA" id="ARBA00022840"/>
    </source>
</evidence>
<evidence type="ECO:0000256" key="4">
    <source>
        <dbReference type="ARBA" id="ARBA00012513"/>
    </source>
</evidence>
<keyword evidence="12" id="KW-0418">Kinase</keyword>
<dbReference type="Gene3D" id="3.40.50.150">
    <property type="entry name" value="Vaccinia Virus protein VP39"/>
    <property type="match status" value="1"/>
</dbReference>
<evidence type="ECO:0000256" key="23">
    <source>
        <dbReference type="SAM" id="SignalP"/>
    </source>
</evidence>
<evidence type="ECO:0000256" key="1">
    <source>
        <dbReference type="ARBA" id="ARBA00004606"/>
    </source>
</evidence>
<proteinExistence type="inferred from homology"/>
<keyword evidence="5" id="KW-0723">Serine/threonine-protein kinase</keyword>
<sequence length="1701" mass="187498">MAAGFLCTTAIVVFLFCFCVSNAVLQRIEEDPERQSLFSFRSSLENPHLLSTWTPTTSHCQWDGVVCKNGRVVSLILSSLSLRGPISPHIASLRSLKVLDLSNNQLSGEIPILLSELSLLETLKLGSNYLTGKIPPELGRLTKLKLLDLSGNALTGKIPAQLGKLTQLRVLALGSNLLSGSLSATLFTKLQALTSFDVSNNTLSGTIPPEIGNLRSLTDLYIGLNRFSGQLPPEIAELSSLQIFFAPSCSLEGPLPESISKLKSLNKLDLSYNLLKCSIPKAIGGLENLSILNLAYSDINGSIPSELGKCRNLTIIMLSFNSLSGSLPEELAELPILTFSAENNQLSGPLPSWLGRWTQMDSLLLSSNQFSGKIPAEIGNCSMLNHISLSNNLLTGPIPKELCNAVALADIDLESNFLTGSIEDTFVNCGNLTQLALIDNSISGMIPEYLSQLPLMVLDLDSNNLTGPIPVSLWSSAYMVAFSAANNRLWGSLPVEIANAVSLQSLVLSYNQISGVIPKEIGNLTSLSVLNLNSNLLEGYIPDELGECISLSTLDLGNNRLHGSIPETLVHLPQLQCLVLSHNDLSGAIPSKTSKYYRQVSIPDSSFVQHHGIYDLSHNKLSGSIPEELGNCVVIVDLLLNNNMLLGEIPRSLARLVNLTTLDLTGNLLTGTIPREFGNSLKLQGFYLGNNQLTGSIPQSIGQVSSLVKLNLTGNMLSGSIPSSFGNLNGLTHLDLSSNILDGELPPSLSRMVNLVGLYAQQNRLSGSLDKLFSNSAAWRIEIINLGTNSFTGDLPSSLSNLSYLTFLDLHANSLTGEIPIELGNLVQLVYLDVSGNSLFGQIPETICALPNLGVLNFTDNKLEGAIPRNGICQNLSKVSVAGNKDLCGGIVALKCPAKNYVKRSSMFNIWGILSVVAGTILVTLTIVIASRIWVNRSGRKSDPEESEDSKLDSDDQHLYFLGSSKSKEPLSINVAMFEQPLLKLTLVDVLEATTNFCKTKIIGDGGFGTVYKATLPDGKTVAVKKLNQAKTQGHREFLAEMETLGKVKHRNLVPLLGYCSYGEDKVLVYEYMVNGSLDHWLRNRTGTLDVLDWSKRLKIALGAARGLAFLHHGFTPHIIHRDIKPSNILLNEDFEAKVADFGLARLISACESHVSTDIAGTFGYIPPEYGQTWRSTTKGDVYSFGVILLELLTGKEPTGPDFKDVEGGNLVGWVLQKIKKGHSADVLDPTILDADSKQMMLHTLQIAAICLSDNPANRPTMLHAFKILKGIKEDFYSVGFFMHDEDICHHFYGAYNDGFDIKSLTARVDEVLNKMETLQDKLELTVKLMEKNKIELSRINISRLEYKRLLEEEVIRPLSSAQIALRQIRLPRVEGTGNVKEDPLINVFAIEEIRKYITPKVVNGNANVYGTPMIYNTIGHACVLMKKELEEYMDYDIGSYCKDDWNLAQKLMIYGCDPLPRRRCLTRASKLYRKPYSIDKSLWTVPDGSNVRWSNYKCRNFECLSSKNPKRGYTKCTGCFEMDKEKLKWVTNSSVPVDFLIKDVLGIKAGEIRIGLDYSVGTGTFAARMREQNVTIVSTALNLEAPFSETIALRGLIPLYVTLNQRLPFFDNTMDLIHTAGLIDGWIDLQLLDFVLFDWDRILRPGGLLWIDRFFCNKKDLDDFMYMFLQFRYKKHKWAISPKSKDEVYLSALLEKPPRS</sequence>
<dbReference type="PROSITE" id="PS51450">
    <property type="entry name" value="LRR"/>
    <property type="match status" value="1"/>
</dbReference>
<dbReference type="InterPro" id="IPR013210">
    <property type="entry name" value="LRR_N_plant-typ"/>
</dbReference>
<evidence type="ECO:0000256" key="2">
    <source>
        <dbReference type="ARBA" id="ARBA00008361"/>
    </source>
</evidence>
<dbReference type="SUPFAM" id="SSF56112">
    <property type="entry name" value="Protein kinase-like (PK-like)"/>
    <property type="match status" value="1"/>
</dbReference>
<evidence type="ECO:0000256" key="12">
    <source>
        <dbReference type="ARBA" id="ARBA00022777"/>
    </source>
</evidence>
<keyword evidence="7" id="KW-0433">Leucine-rich repeat</keyword>
<dbReference type="Proteomes" id="UP000823775">
    <property type="component" value="Unassembled WGS sequence"/>
</dbReference>
<dbReference type="PANTHER" id="PTHR48005">
    <property type="entry name" value="LEUCINE RICH REPEAT KINASE 2"/>
    <property type="match status" value="1"/>
</dbReference>
<gene>
    <name evidence="25" type="ORF">HAX54_003429</name>
</gene>
<keyword evidence="22" id="KW-0175">Coiled coil</keyword>
<keyword evidence="15" id="KW-1133">Transmembrane helix</keyword>
<keyword evidence="8" id="KW-0808">Transferase</keyword>
<evidence type="ECO:0000256" key="14">
    <source>
        <dbReference type="ARBA" id="ARBA00022968"/>
    </source>
</evidence>
<feature type="binding site" evidence="21">
    <location>
        <position position="1026"/>
    </location>
    <ligand>
        <name>ATP</name>
        <dbReference type="ChEBI" id="CHEBI:30616"/>
    </ligand>
</feature>
<keyword evidence="11 21" id="KW-0547">Nucleotide-binding</keyword>
<comment type="catalytic activity">
    <reaction evidence="19">
        <text>L-threonyl-[protein] + ATP = O-phospho-L-threonyl-[protein] + ADP + H(+)</text>
        <dbReference type="Rhea" id="RHEA:46608"/>
        <dbReference type="Rhea" id="RHEA-COMP:11060"/>
        <dbReference type="Rhea" id="RHEA-COMP:11605"/>
        <dbReference type="ChEBI" id="CHEBI:15378"/>
        <dbReference type="ChEBI" id="CHEBI:30013"/>
        <dbReference type="ChEBI" id="CHEBI:30616"/>
        <dbReference type="ChEBI" id="CHEBI:61977"/>
        <dbReference type="ChEBI" id="CHEBI:456216"/>
        <dbReference type="EC" id="2.7.11.1"/>
    </reaction>
</comment>
<dbReference type="Gene3D" id="3.30.200.20">
    <property type="entry name" value="Phosphorylase Kinase, domain 1"/>
    <property type="match status" value="1"/>
</dbReference>
<dbReference type="InterPro" id="IPR003591">
    <property type="entry name" value="Leu-rich_rpt_typical-subtyp"/>
</dbReference>
<dbReference type="Gene3D" id="3.80.10.10">
    <property type="entry name" value="Ribonuclease Inhibitor"/>
    <property type="match status" value="6"/>
</dbReference>
<dbReference type="SUPFAM" id="SSF53335">
    <property type="entry name" value="S-adenosyl-L-methionine-dependent methyltransferases"/>
    <property type="match status" value="1"/>
</dbReference>
<evidence type="ECO:0000256" key="15">
    <source>
        <dbReference type="ARBA" id="ARBA00022989"/>
    </source>
</evidence>
<dbReference type="Pfam" id="PF08263">
    <property type="entry name" value="LRRNT_2"/>
    <property type="match status" value="1"/>
</dbReference>
<feature type="signal peptide" evidence="23">
    <location>
        <begin position="1"/>
        <end position="23"/>
    </location>
</feature>
<evidence type="ECO:0000256" key="7">
    <source>
        <dbReference type="ARBA" id="ARBA00022614"/>
    </source>
</evidence>
<accession>A0ABS8T6D6</accession>
<feature type="chain" id="PRO_5045090577" description="non-specific serine/threonine protein kinase" evidence="23">
    <location>
        <begin position="24"/>
        <end position="1701"/>
    </location>
</feature>
<keyword evidence="14" id="KW-0735">Signal-anchor</keyword>
<dbReference type="InterPro" id="IPR008271">
    <property type="entry name" value="Ser/Thr_kinase_AS"/>
</dbReference>
<dbReference type="SMART" id="SM00369">
    <property type="entry name" value="LRR_TYP"/>
    <property type="match status" value="12"/>
</dbReference>
<dbReference type="InterPro" id="IPR011009">
    <property type="entry name" value="Kinase-like_dom_sf"/>
</dbReference>
<evidence type="ECO:0000256" key="5">
    <source>
        <dbReference type="ARBA" id="ARBA00022527"/>
    </source>
</evidence>
<organism evidence="25 26">
    <name type="scientific">Datura stramonium</name>
    <name type="common">Jimsonweed</name>
    <name type="synonym">Common thornapple</name>
    <dbReference type="NCBI Taxonomy" id="4076"/>
    <lineage>
        <taxon>Eukaryota</taxon>
        <taxon>Viridiplantae</taxon>
        <taxon>Streptophyta</taxon>
        <taxon>Embryophyta</taxon>
        <taxon>Tracheophyta</taxon>
        <taxon>Spermatophyta</taxon>
        <taxon>Magnoliopsida</taxon>
        <taxon>eudicotyledons</taxon>
        <taxon>Gunneridae</taxon>
        <taxon>Pentapetalae</taxon>
        <taxon>asterids</taxon>
        <taxon>lamiids</taxon>
        <taxon>Solanales</taxon>
        <taxon>Solanaceae</taxon>
        <taxon>Solanoideae</taxon>
        <taxon>Datureae</taxon>
        <taxon>Datura</taxon>
    </lineage>
</organism>
<keyword evidence="23" id="KW-0732">Signal</keyword>
<evidence type="ECO:0000256" key="6">
    <source>
        <dbReference type="ARBA" id="ARBA00022603"/>
    </source>
</evidence>
<keyword evidence="10" id="KW-0677">Repeat</keyword>
<dbReference type="InterPro" id="IPR032675">
    <property type="entry name" value="LRR_dom_sf"/>
</dbReference>
<dbReference type="InterPro" id="IPR017441">
    <property type="entry name" value="Protein_kinase_ATP_BS"/>
</dbReference>
<dbReference type="EC" id="2.7.11.1" evidence="4"/>
<dbReference type="InterPro" id="IPR000719">
    <property type="entry name" value="Prot_kinase_dom"/>
</dbReference>
<dbReference type="Pfam" id="PF13855">
    <property type="entry name" value="LRR_8"/>
    <property type="match status" value="1"/>
</dbReference>
<dbReference type="SUPFAM" id="SSF52058">
    <property type="entry name" value="L domain-like"/>
    <property type="match status" value="2"/>
</dbReference>
<evidence type="ECO:0000256" key="22">
    <source>
        <dbReference type="SAM" id="Coils"/>
    </source>
</evidence>
<keyword evidence="16" id="KW-0472">Membrane</keyword>
<dbReference type="Pfam" id="PF03141">
    <property type="entry name" value="Methyltransf_29"/>
    <property type="match status" value="1"/>
</dbReference>
<dbReference type="InterPro" id="IPR001611">
    <property type="entry name" value="Leu-rich_rpt"/>
</dbReference>
<evidence type="ECO:0000256" key="3">
    <source>
        <dbReference type="ARBA" id="ARBA00008684"/>
    </source>
</evidence>
<comment type="caution">
    <text evidence="25">The sequence shown here is derived from an EMBL/GenBank/DDBJ whole genome shotgun (WGS) entry which is preliminary data.</text>
</comment>
<dbReference type="SMART" id="SM00220">
    <property type="entry name" value="S_TKc"/>
    <property type="match status" value="1"/>
</dbReference>
<dbReference type="PROSITE" id="PS00107">
    <property type="entry name" value="PROTEIN_KINASE_ATP"/>
    <property type="match status" value="1"/>
</dbReference>
<dbReference type="SUPFAM" id="SSF52047">
    <property type="entry name" value="RNI-like"/>
    <property type="match status" value="1"/>
</dbReference>
<dbReference type="EMBL" id="JACEIK010001157">
    <property type="protein sequence ID" value="MCD7466590.1"/>
    <property type="molecule type" value="Genomic_DNA"/>
</dbReference>
<evidence type="ECO:0000256" key="20">
    <source>
        <dbReference type="ARBA" id="ARBA00048679"/>
    </source>
</evidence>
<dbReference type="InterPro" id="IPR029063">
    <property type="entry name" value="SAM-dependent_MTases_sf"/>
</dbReference>
<evidence type="ECO:0000313" key="26">
    <source>
        <dbReference type="Proteomes" id="UP000823775"/>
    </source>
</evidence>
<evidence type="ECO:0000256" key="18">
    <source>
        <dbReference type="ARBA" id="ARBA00037847"/>
    </source>
</evidence>
<comment type="subcellular location">
    <subcellularLocation>
        <location evidence="18">Endomembrane system</location>
        <topology evidence="18">Single-pass membrane protein</topology>
    </subcellularLocation>
    <subcellularLocation>
        <location evidence="1">Membrane</location>
        <topology evidence="1">Single-pass type II membrane protein</topology>
    </subcellularLocation>
</comment>
<name>A0ABS8T6D6_DATST</name>
<keyword evidence="17" id="KW-0325">Glycoprotein</keyword>
<dbReference type="InterPro" id="IPR051420">
    <property type="entry name" value="Ser_Thr_Kinases_DiverseReg"/>
</dbReference>
<evidence type="ECO:0000256" key="19">
    <source>
        <dbReference type="ARBA" id="ARBA00047899"/>
    </source>
</evidence>
<evidence type="ECO:0000256" key="11">
    <source>
        <dbReference type="ARBA" id="ARBA00022741"/>
    </source>
</evidence>
<evidence type="ECO:0000256" key="9">
    <source>
        <dbReference type="ARBA" id="ARBA00022692"/>
    </source>
</evidence>
<evidence type="ECO:0000256" key="16">
    <source>
        <dbReference type="ARBA" id="ARBA00023136"/>
    </source>
</evidence>
<comment type="similarity">
    <text evidence="2">Belongs to the methyltransferase superfamily.</text>
</comment>
<feature type="coiled-coil region" evidence="22">
    <location>
        <begin position="1302"/>
        <end position="1333"/>
    </location>
</feature>
<protein>
    <recommendedName>
        <fullName evidence="4">non-specific serine/threonine protein kinase</fullName>
        <ecNumber evidence="4">2.7.11.1</ecNumber>
    </recommendedName>
</protein>
<keyword evidence="13 21" id="KW-0067">ATP-binding</keyword>
<keyword evidence="9" id="KW-0812">Transmembrane</keyword>
<reference evidence="25 26" key="1">
    <citation type="journal article" date="2021" name="BMC Genomics">
        <title>Datura genome reveals duplications of psychoactive alkaloid biosynthetic genes and high mutation rate following tissue culture.</title>
        <authorList>
            <person name="Rajewski A."/>
            <person name="Carter-House D."/>
            <person name="Stajich J."/>
            <person name="Litt A."/>
        </authorList>
    </citation>
    <scope>NUCLEOTIDE SEQUENCE [LARGE SCALE GENOMIC DNA]</scope>
    <source>
        <strain evidence="25">AR-01</strain>
    </source>
</reference>
<dbReference type="Pfam" id="PF00560">
    <property type="entry name" value="LRR_1"/>
    <property type="match status" value="14"/>
</dbReference>
<keyword evidence="6" id="KW-0489">Methyltransferase</keyword>
<comment type="catalytic activity">
    <reaction evidence="20">
        <text>L-seryl-[protein] + ATP = O-phospho-L-seryl-[protein] + ADP + H(+)</text>
        <dbReference type="Rhea" id="RHEA:17989"/>
        <dbReference type="Rhea" id="RHEA-COMP:9863"/>
        <dbReference type="Rhea" id="RHEA-COMP:11604"/>
        <dbReference type="ChEBI" id="CHEBI:15378"/>
        <dbReference type="ChEBI" id="CHEBI:29999"/>
        <dbReference type="ChEBI" id="CHEBI:30616"/>
        <dbReference type="ChEBI" id="CHEBI:83421"/>
        <dbReference type="ChEBI" id="CHEBI:456216"/>
        <dbReference type="EC" id="2.7.11.1"/>
    </reaction>
</comment>
<dbReference type="PRINTS" id="PR00019">
    <property type="entry name" value="LEURICHRPT"/>
</dbReference>
<dbReference type="CDD" id="cd14066">
    <property type="entry name" value="STKc_IRAK"/>
    <property type="match status" value="1"/>
</dbReference>
<evidence type="ECO:0000313" key="25">
    <source>
        <dbReference type="EMBL" id="MCD7466590.1"/>
    </source>
</evidence>
<comment type="similarity">
    <text evidence="3">Belongs to the protein kinase superfamily. Ser/Thr protein kinase family.</text>
</comment>
<evidence type="ECO:0000256" key="8">
    <source>
        <dbReference type="ARBA" id="ARBA00022679"/>
    </source>
</evidence>
<evidence type="ECO:0000256" key="17">
    <source>
        <dbReference type="ARBA" id="ARBA00023180"/>
    </source>
</evidence>
<dbReference type="PANTHER" id="PTHR48005:SF84">
    <property type="entry name" value="NON-SPECIFIC SERINE_THREONINE PROTEIN KINASE"/>
    <property type="match status" value="1"/>
</dbReference>
<dbReference type="Gene3D" id="1.10.510.10">
    <property type="entry name" value="Transferase(Phosphotransferase) domain 1"/>
    <property type="match status" value="1"/>
</dbReference>
<keyword evidence="26" id="KW-1185">Reference proteome</keyword>
<feature type="domain" description="Protein kinase" evidence="24">
    <location>
        <begin position="997"/>
        <end position="1277"/>
    </location>
</feature>
<evidence type="ECO:0000259" key="24">
    <source>
        <dbReference type="PROSITE" id="PS50011"/>
    </source>
</evidence>
<evidence type="ECO:0000256" key="21">
    <source>
        <dbReference type="PROSITE-ProRule" id="PRU10141"/>
    </source>
</evidence>
<dbReference type="PROSITE" id="PS50011">
    <property type="entry name" value="PROTEIN_KINASE_DOM"/>
    <property type="match status" value="1"/>
</dbReference>